<name>A0ACA9MGJ9_9GLOM</name>
<organism evidence="1 2">
    <name type="scientific">Racocetra persica</name>
    <dbReference type="NCBI Taxonomy" id="160502"/>
    <lineage>
        <taxon>Eukaryota</taxon>
        <taxon>Fungi</taxon>
        <taxon>Fungi incertae sedis</taxon>
        <taxon>Mucoromycota</taxon>
        <taxon>Glomeromycotina</taxon>
        <taxon>Glomeromycetes</taxon>
        <taxon>Diversisporales</taxon>
        <taxon>Gigasporaceae</taxon>
        <taxon>Racocetra</taxon>
    </lineage>
</organism>
<gene>
    <name evidence="1" type="ORF">RPERSI_LOCUS5529</name>
</gene>
<accession>A0ACA9MGJ9</accession>
<evidence type="ECO:0000313" key="2">
    <source>
        <dbReference type="Proteomes" id="UP000789920"/>
    </source>
</evidence>
<protein>
    <submittedName>
        <fullName evidence="1">12589_t:CDS:1</fullName>
    </submittedName>
</protein>
<proteinExistence type="predicted"/>
<keyword evidence="2" id="KW-1185">Reference proteome</keyword>
<dbReference type="EMBL" id="CAJVQC010008303">
    <property type="protein sequence ID" value="CAG8590835.1"/>
    <property type="molecule type" value="Genomic_DNA"/>
</dbReference>
<evidence type="ECO:0000313" key="1">
    <source>
        <dbReference type="EMBL" id="CAG8590835.1"/>
    </source>
</evidence>
<reference evidence="1" key="1">
    <citation type="submission" date="2021-06" db="EMBL/GenBank/DDBJ databases">
        <authorList>
            <person name="Kallberg Y."/>
            <person name="Tangrot J."/>
            <person name="Rosling A."/>
        </authorList>
    </citation>
    <scope>NUCLEOTIDE SEQUENCE</scope>
    <source>
        <strain evidence="1">MA461A</strain>
    </source>
</reference>
<sequence length="166" mass="19151">MSLASNNRSTQTLTQQIKLNNKLDPHISIKDQISSLFKDTKVYATSFDYDNTPDSKKSGVSCHIHNNAEKFRSRLVRHEGKEKIMVMLNGLLSPGALEDWMKLQEKVIQLRKLNLELDFWLDRLEPVVWKLIETYRGEIDEDFLGRIAKIDRIFGSGGMDEKLLSL</sequence>
<dbReference type="Proteomes" id="UP000789920">
    <property type="component" value="Unassembled WGS sequence"/>
</dbReference>
<comment type="caution">
    <text evidence="1">The sequence shown here is derived from an EMBL/GenBank/DDBJ whole genome shotgun (WGS) entry which is preliminary data.</text>
</comment>